<evidence type="ECO:0000256" key="2">
    <source>
        <dbReference type="ARBA" id="ARBA00022692"/>
    </source>
</evidence>
<keyword evidence="4 6" id="KW-0472">Membrane</keyword>
<evidence type="ECO:0000256" key="5">
    <source>
        <dbReference type="SAM" id="MobiDB-lite"/>
    </source>
</evidence>
<protein>
    <submittedName>
        <fullName evidence="7">DUF4870 domain-containing protein</fullName>
    </submittedName>
</protein>
<keyword evidence="8" id="KW-1185">Reference proteome</keyword>
<evidence type="ECO:0000256" key="6">
    <source>
        <dbReference type="SAM" id="Phobius"/>
    </source>
</evidence>
<feature type="compositionally biased region" description="Pro residues" evidence="5">
    <location>
        <begin position="1"/>
        <end position="10"/>
    </location>
</feature>
<sequence length="159" mass="17011">MTDPLLPPQEPAASQPGQPYAPPPGQPYAPGAQAAPAQPLSASDDKLWASLSHFGGVIGPLPALLIFLILKDRGPFVRQESKEALNWQITFFIAWIALNIIVAILGAALLFTNAYGLISVIGWLPGLLWLANIVLSIIGGVKVNGGQAYRYPVAFRFIK</sequence>
<comment type="subcellular location">
    <subcellularLocation>
        <location evidence="1">Membrane</location>
        <topology evidence="1">Multi-pass membrane protein</topology>
    </subcellularLocation>
</comment>
<dbReference type="InterPro" id="IPR019109">
    <property type="entry name" value="MamF_MmsF"/>
</dbReference>
<dbReference type="EMBL" id="SSSM01000006">
    <property type="protein sequence ID" value="THG28767.1"/>
    <property type="molecule type" value="Genomic_DNA"/>
</dbReference>
<dbReference type="Proteomes" id="UP000309133">
    <property type="component" value="Unassembled WGS sequence"/>
</dbReference>
<reference evidence="7 8" key="1">
    <citation type="submission" date="2019-04" db="EMBL/GenBank/DDBJ databases">
        <authorList>
            <person name="Jiang L."/>
        </authorList>
    </citation>
    <scope>NUCLEOTIDE SEQUENCE [LARGE SCALE GENOMIC DNA]</scope>
    <source>
        <strain evidence="7 8">YIM 131853</strain>
    </source>
</reference>
<dbReference type="RefSeq" id="WP_136429266.1">
    <property type="nucleotide sequence ID" value="NZ_SSSM01000006.1"/>
</dbReference>
<dbReference type="Pfam" id="PF09685">
    <property type="entry name" value="MamF_MmsF"/>
    <property type="match status" value="1"/>
</dbReference>
<organism evidence="7 8">
    <name type="scientific">Naasia lichenicola</name>
    <dbReference type="NCBI Taxonomy" id="2565933"/>
    <lineage>
        <taxon>Bacteria</taxon>
        <taxon>Bacillati</taxon>
        <taxon>Actinomycetota</taxon>
        <taxon>Actinomycetes</taxon>
        <taxon>Micrococcales</taxon>
        <taxon>Microbacteriaceae</taxon>
        <taxon>Naasia</taxon>
    </lineage>
</organism>
<evidence type="ECO:0000256" key="1">
    <source>
        <dbReference type="ARBA" id="ARBA00004141"/>
    </source>
</evidence>
<evidence type="ECO:0000256" key="3">
    <source>
        <dbReference type="ARBA" id="ARBA00022989"/>
    </source>
</evidence>
<feature type="transmembrane region" description="Helical" evidence="6">
    <location>
        <begin position="117"/>
        <end position="141"/>
    </location>
</feature>
<proteinExistence type="predicted"/>
<accession>A0A4V3WSN1</accession>
<feature type="compositionally biased region" description="Low complexity" evidence="5">
    <location>
        <begin position="28"/>
        <end position="38"/>
    </location>
</feature>
<feature type="transmembrane region" description="Helical" evidence="6">
    <location>
        <begin position="91"/>
        <end position="111"/>
    </location>
</feature>
<gene>
    <name evidence="7" type="ORF">E6C64_18505</name>
</gene>
<keyword evidence="2 6" id="KW-0812">Transmembrane</keyword>
<dbReference type="AlphaFoldDB" id="A0A4V3WSN1"/>
<feature type="transmembrane region" description="Helical" evidence="6">
    <location>
        <begin position="47"/>
        <end position="70"/>
    </location>
</feature>
<evidence type="ECO:0000313" key="8">
    <source>
        <dbReference type="Proteomes" id="UP000309133"/>
    </source>
</evidence>
<keyword evidence="3 6" id="KW-1133">Transmembrane helix</keyword>
<feature type="region of interest" description="Disordered" evidence="5">
    <location>
        <begin position="1"/>
        <end position="38"/>
    </location>
</feature>
<name>A0A4V3WSN1_9MICO</name>
<evidence type="ECO:0000256" key="4">
    <source>
        <dbReference type="ARBA" id="ARBA00023136"/>
    </source>
</evidence>
<dbReference type="OrthoDB" id="9808930at2"/>
<evidence type="ECO:0000313" key="7">
    <source>
        <dbReference type="EMBL" id="THG28767.1"/>
    </source>
</evidence>
<comment type="caution">
    <text evidence="7">The sequence shown here is derived from an EMBL/GenBank/DDBJ whole genome shotgun (WGS) entry which is preliminary data.</text>
</comment>